<dbReference type="SUPFAM" id="SSF54637">
    <property type="entry name" value="Thioesterase/thiol ester dehydrase-isomerase"/>
    <property type="match status" value="1"/>
</dbReference>
<dbReference type="PANTHER" id="PTHR12475:SF4">
    <property type="entry name" value="PROTEIN THEM6"/>
    <property type="match status" value="1"/>
</dbReference>
<dbReference type="Gene3D" id="3.10.129.10">
    <property type="entry name" value="Hotdog Thioesterase"/>
    <property type="match status" value="1"/>
</dbReference>
<reference evidence="1 2" key="1">
    <citation type="submission" date="2021-01" db="EMBL/GenBank/DDBJ databases">
        <title>Genomics of switchgrass bacterial isolates.</title>
        <authorList>
            <person name="Shade A."/>
        </authorList>
    </citation>
    <scope>NUCLEOTIDE SEQUENCE [LARGE SCALE GENOMIC DNA]</scope>
    <source>
        <strain evidence="1 2">PvP111</strain>
    </source>
</reference>
<sequence>MLMSLRLLRQMAPWRTGRGPVRVDPTRTWFRVAPSDLDVLMHMNNGRYLSVLDAGRVDMFVRGGLWRALRGRGWHPVVASQTITYVRSLTLGTKFSVSTRFLGVDAKNAYLEQIFDVDGRVHATAIVALRFLDDAGSSVPTDDIVALFDGDAAPLRRPDAEIPLGRRTQHLVVAAFEDA</sequence>
<protein>
    <submittedName>
        <fullName evidence="1">Acyl-CoA thioesterase FadM</fullName>
    </submittedName>
</protein>
<dbReference type="Proteomes" id="UP000703038">
    <property type="component" value="Unassembled WGS sequence"/>
</dbReference>
<dbReference type="InterPro" id="IPR051490">
    <property type="entry name" value="THEM6_lcsJ_thioesterase"/>
</dbReference>
<dbReference type="EMBL" id="JAFBBK010000001">
    <property type="protein sequence ID" value="MBM7416869.1"/>
    <property type="molecule type" value="Genomic_DNA"/>
</dbReference>
<proteinExistence type="predicted"/>
<organism evidence="1 2">
    <name type="scientific">Rhodococcoides corynebacterioides</name>
    <dbReference type="NCBI Taxonomy" id="53972"/>
    <lineage>
        <taxon>Bacteria</taxon>
        <taxon>Bacillati</taxon>
        <taxon>Actinomycetota</taxon>
        <taxon>Actinomycetes</taxon>
        <taxon>Mycobacteriales</taxon>
        <taxon>Nocardiaceae</taxon>
        <taxon>Rhodococcoides</taxon>
    </lineage>
</organism>
<evidence type="ECO:0000313" key="1">
    <source>
        <dbReference type="EMBL" id="MBM7416869.1"/>
    </source>
</evidence>
<keyword evidence="2" id="KW-1185">Reference proteome</keyword>
<dbReference type="RefSeq" id="WP_204869582.1">
    <property type="nucleotide sequence ID" value="NZ_JAFBBK010000001.1"/>
</dbReference>
<name>A0ABS2KY61_9NOCA</name>
<dbReference type="InterPro" id="IPR029069">
    <property type="entry name" value="HotDog_dom_sf"/>
</dbReference>
<dbReference type="PANTHER" id="PTHR12475">
    <property type="match status" value="1"/>
</dbReference>
<gene>
    <name evidence="1" type="ORF">JOE42_003602</name>
</gene>
<comment type="caution">
    <text evidence="1">The sequence shown here is derived from an EMBL/GenBank/DDBJ whole genome shotgun (WGS) entry which is preliminary data.</text>
</comment>
<dbReference type="CDD" id="cd00586">
    <property type="entry name" value="4HBT"/>
    <property type="match status" value="1"/>
</dbReference>
<dbReference type="Pfam" id="PF13279">
    <property type="entry name" value="4HBT_2"/>
    <property type="match status" value="1"/>
</dbReference>
<evidence type="ECO:0000313" key="2">
    <source>
        <dbReference type="Proteomes" id="UP000703038"/>
    </source>
</evidence>
<accession>A0ABS2KY61</accession>